<organism evidence="2 3">
    <name type="scientific">Hyaloscypha variabilis (strain UAMH 11265 / GT02V1 / F)</name>
    <name type="common">Meliniomyces variabilis</name>
    <dbReference type="NCBI Taxonomy" id="1149755"/>
    <lineage>
        <taxon>Eukaryota</taxon>
        <taxon>Fungi</taxon>
        <taxon>Dikarya</taxon>
        <taxon>Ascomycota</taxon>
        <taxon>Pezizomycotina</taxon>
        <taxon>Leotiomycetes</taxon>
        <taxon>Helotiales</taxon>
        <taxon>Hyaloscyphaceae</taxon>
        <taxon>Hyaloscypha</taxon>
        <taxon>Hyaloscypha variabilis</taxon>
    </lineage>
</organism>
<dbReference type="EMBL" id="KZ613947">
    <property type="protein sequence ID" value="PMD39351.1"/>
    <property type="molecule type" value="Genomic_DNA"/>
</dbReference>
<protein>
    <submittedName>
        <fullName evidence="2">Uncharacterized protein</fullName>
    </submittedName>
</protein>
<feature type="region of interest" description="Disordered" evidence="1">
    <location>
        <begin position="107"/>
        <end position="135"/>
    </location>
</feature>
<gene>
    <name evidence="2" type="ORF">L207DRAFT_567618</name>
</gene>
<evidence type="ECO:0000313" key="2">
    <source>
        <dbReference type="EMBL" id="PMD39351.1"/>
    </source>
</evidence>
<dbReference type="AlphaFoldDB" id="A0A2J6RLG3"/>
<feature type="region of interest" description="Disordered" evidence="1">
    <location>
        <begin position="58"/>
        <end position="83"/>
    </location>
</feature>
<sequence>MLLQAHGSASSQMKPAPSHWLATNKAALAAVVPGSRALKWKRLSLYLRSAILAAKKSREPRSAGGDFSDENSASRGQKSSSGDLAGRAITACWVVLDVVMRSRGDRRHVCKHQGPPPRPCSAPRKQGKPDEKAHHLWWEVVPSSVTTRLRAIKTLSSAKTEHTHAKARKSSLS</sequence>
<name>A0A2J6RLG3_HYAVF</name>
<keyword evidence="3" id="KW-1185">Reference proteome</keyword>
<reference evidence="2 3" key="1">
    <citation type="submission" date="2016-04" db="EMBL/GenBank/DDBJ databases">
        <title>A degradative enzymes factory behind the ericoid mycorrhizal symbiosis.</title>
        <authorList>
            <consortium name="DOE Joint Genome Institute"/>
            <person name="Martino E."/>
            <person name="Morin E."/>
            <person name="Grelet G."/>
            <person name="Kuo A."/>
            <person name="Kohler A."/>
            <person name="Daghino S."/>
            <person name="Barry K."/>
            <person name="Choi C."/>
            <person name="Cichocki N."/>
            <person name="Clum A."/>
            <person name="Copeland A."/>
            <person name="Hainaut M."/>
            <person name="Haridas S."/>
            <person name="Labutti K."/>
            <person name="Lindquist E."/>
            <person name="Lipzen A."/>
            <person name="Khouja H.-R."/>
            <person name="Murat C."/>
            <person name="Ohm R."/>
            <person name="Olson A."/>
            <person name="Spatafora J."/>
            <person name="Veneault-Fourrey C."/>
            <person name="Henrissat B."/>
            <person name="Grigoriev I."/>
            <person name="Martin F."/>
            <person name="Perotto S."/>
        </authorList>
    </citation>
    <scope>NUCLEOTIDE SEQUENCE [LARGE SCALE GENOMIC DNA]</scope>
    <source>
        <strain evidence="2 3">F</strain>
    </source>
</reference>
<evidence type="ECO:0000313" key="3">
    <source>
        <dbReference type="Proteomes" id="UP000235786"/>
    </source>
</evidence>
<evidence type="ECO:0000256" key="1">
    <source>
        <dbReference type="SAM" id="MobiDB-lite"/>
    </source>
</evidence>
<feature type="compositionally biased region" description="Polar residues" evidence="1">
    <location>
        <begin position="70"/>
        <end position="82"/>
    </location>
</feature>
<proteinExistence type="predicted"/>
<dbReference type="Proteomes" id="UP000235786">
    <property type="component" value="Unassembled WGS sequence"/>
</dbReference>
<accession>A0A2J6RLG3</accession>